<reference evidence="11" key="1">
    <citation type="journal article" date="2023" name="G3 (Bethesda)">
        <title>A reference genome for the long-term kleptoplast-retaining sea slug Elysia crispata morphotype clarki.</title>
        <authorList>
            <person name="Eastman K.E."/>
            <person name="Pendleton A.L."/>
            <person name="Shaikh M.A."/>
            <person name="Suttiyut T."/>
            <person name="Ogas R."/>
            <person name="Tomko P."/>
            <person name="Gavelis G."/>
            <person name="Widhalm J.R."/>
            <person name="Wisecaver J.H."/>
        </authorList>
    </citation>
    <scope>NUCLEOTIDE SEQUENCE</scope>
    <source>
        <strain evidence="11">ECLA1</strain>
    </source>
</reference>
<feature type="domain" description="Globin" evidence="10">
    <location>
        <begin position="27"/>
        <end position="176"/>
    </location>
</feature>
<keyword evidence="2 9" id="KW-0813">Transport</keyword>
<protein>
    <recommendedName>
        <fullName evidence="1">Globin</fullName>
    </recommendedName>
    <alternativeName>
        <fullName evidence="8">Myoglobin</fullName>
    </alternativeName>
</protein>
<evidence type="ECO:0000256" key="6">
    <source>
        <dbReference type="ARBA" id="ARBA00023004"/>
    </source>
</evidence>
<evidence type="ECO:0000256" key="7">
    <source>
        <dbReference type="ARBA" id="ARBA00023179"/>
    </source>
</evidence>
<keyword evidence="3 9" id="KW-0349">Heme</keyword>
<keyword evidence="4 9" id="KW-0561">Oxygen transport</keyword>
<organism evidence="11 12">
    <name type="scientific">Elysia crispata</name>
    <name type="common">lettuce slug</name>
    <dbReference type="NCBI Taxonomy" id="231223"/>
    <lineage>
        <taxon>Eukaryota</taxon>
        <taxon>Metazoa</taxon>
        <taxon>Spiralia</taxon>
        <taxon>Lophotrochozoa</taxon>
        <taxon>Mollusca</taxon>
        <taxon>Gastropoda</taxon>
        <taxon>Heterobranchia</taxon>
        <taxon>Euthyneura</taxon>
        <taxon>Panpulmonata</taxon>
        <taxon>Sacoglossa</taxon>
        <taxon>Placobranchoidea</taxon>
        <taxon>Plakobranchidae</taxon>
        <taxon>Elysia</taxon>
    </lineage>
</organism>
<keyword evidence="6" id="KW-0408">Iron</keyword>
<evidence type="ECO:0000256" key="1">
    <source>
        <dbReference type="ARBA" id="ARBA00013895"/>
    </source>
</evidence>
<dbReference type="Pfam" id="PF00042">
    <property type="entry name" value="Globin"/>
    <property type="match status" value="1"/>
</dbReference>
<comment type="similarity">
    <text evidence="9">Belongs to the globin family.</text>
</comment>
<dbReference type="GO" id="GO:0005344">
    <property type="term" value="F:oxygen carrier activity"/>
    <property type="evidence" value="ECO:0007669"/>
    <property type="project" value="UniProtKB-KW"/>
</dbReference>
<dbReference type="InterPro" id="IPR002336">
    <property type="entry name" value="Erythrocruorin"/>
</dbReference>
<dbReference type="GO" id="GO:0005833">
    <property type="term" value="C:hemoglobin complex"/>
    <property type="evidence" value="ECO:0007669"/>
    <property type="project" value="InterPro"/>
</dbReference>
<dbReference type="PRINTS" id="PR00611">
    <property type="entry name" value="ERYTHCRUORIN"/>
</dbReference>
<dbReference type="EMBL" id="JAWDGP010005712">
    <property type="protein sequence ID" value="KAK3753445.1"/>
    <property type="molecule type" value="Genomic_DNA"/>
</dbReference>
<dbReference type="PANTHER" id="PTHR47217">
    <property type="entry name" value="GLOBIN-LIKE PROTEIN"/>
    <property type="match status" value="1"/>
</dbReference>
<dbReference type="GO" id="GO:0019825">
    <property type="term" value="F:oxygen binding"/>
    <property type="evidence" value="ECO:0007669"/>
    <property type="project" value="InterPro"/>
</dbReference>
<accession>A0AAE0YPU5</accession>
<evidence type="ECO:0000313" key="11">
    <source>
        <dbReference type="EMBL" id="KAK3753445.1"/>
    </source>
</evidence>
<comment type="caution">
    <text evidence="11">The sequence shown here is derived from an EMBL/GenBank/DDBJ whole genome shotgun (WGS) entry which is preliminary data.</text>
</comment>
<gene>
    <name evidence="11" type="ORF">RRG08_056337</name>
</gene>
<keyword evidence="12" id="KW-1185">Reference proteome</keyword>
<evidence type="ECO:0000256" key="3">
    <source>
        <dbReference type="ARBA" id="ARBA00022617"/>
    </source>
</evidence>
<evidence type="ECO:0000256" key="8">
    <source>
        <dbReference type="ARBA" id="ARBA00030087"/>
    </source>
</evidence>
<dbReference type="AlphaFoldDB" id="A0AAE0YPU5"/>
<dbReference type="GO" id="GO:0046872">
    <property type="term" value="F:metal ion binding"/>
    <property type="evidence" value="ECO:0007669"/>
    <property type="project" value="UniProtKB-KW"/>
</dbReference>
<dbReference type="PROSITE" id="PS01033">
    <property type="entry name" value="GLOBIN"/>
    <property type="match status" value="1"/>
</dbReference>
<dbReference type="PANTHER" id="PTHR47217:SF1">
    <property type="entry name" value="GLOBIN-LIKE PROTEIN"/>
    <property type="match status" value="1"/>
</dbReference>
<evidence type="ECO:0000259" key="10">
    <source>
        <dbReference type="PROSITE" id="PS01033"/>
    </source>
</evidence>
<dbReference type="GO" id="GO:0020037">
    <property type="term" value="F:heme binding"/>
    <property type="evidence" value="ECO:0007669"/>
    <property type="project" value="InterPro"/>
</dbReference>
<dbReference type="InterPro" id="IPR012292">
    <property type="entry name" value="Globin/Proto"/>
</dbReference>
<dbReference type="InterPro" id="IPR000971">
    <property type="entry name" value="Globin"/>
</dbReference>
<proteinExistence type="inferred from homology"/>
<dbReference type="GO" id="GO:0005576">
    <property type="term" value="C:extracellular region"/>
    <property type="evidence" value="ECO:0007669"/>
    <property type="project" value="InterPro"/>
</dbReference>
<dbReference type="CDD" id="cd01040">
    <property type="entry name" value="Mb-like"/>
    <property type="match status" value="1"/>
</dbReference>
<name>A0AAE0YPU5_9GAST</name>
<keyword evidence="7" id="KW-0514">Muscle protein</keyword>
<dbReference type="InterPro" id="IPR044399">
    <property type="entry name" value="Mb-like_M"/>
</dbReference>
<evidence type="ECO:0000313" key="12">
    <source>
        <dbReference type="Proteomes" id="UP001283361"/>
    </source>
</evidence>
<evidence type="ECO:0000256" key="2">
    <source>
        <dbReference type="ARBA" id="ARBA00022448"/>
    </source>
</evidence>
<keyword evidence="5" id="KW-0479">Metal-binding</keyword>
<dbReference type="Proteomes" id="UP001283361">
    <property type="component" value="Unassembled WGS sequence"/>
</dbReference>
<dbReference type="Gene3D" id="1.10.490.10">
    <property type="entry name" value="Globins"/>
    <property type="match status" value="1"/>
</dbReference>
<evidence type="ECO:0000256" key="9">
    <source>
        <dbReference type="RuleBase" id="RU000356"/>
    </source>
</evidence>
<dbReference type="InterPro" id="IPR009050">
    <property type="entry name" value="Globin-like_sf"/>
</dbReference>
<evidence type="ECO:0000256" key="5">
    <source>
        <dbReference type="ARBA" id="ARBA00022723"/>
    </source>
</evidence>
<sequence length="187" mass="20674">MGGLLSYLLSWVSPGPTYDETPDPTTGLSEKDCHAILDTWALVSDRKAIKQNGVEFFIVLFKAHPYLLKYFPAFQGLSDDELRRSPGLKAHATSVMYGIKSYVGTIDDPETLAGLVTKMATSHVPRGVTVKDLENLAVVFLGFMKDALGTQWTPEAAQAWKQLFDVHCQLYTKVYTELKGSDLVNGK</sequence>
<dbReference type="SUPFAM" id="SSF46458">
    <property type="entry name" value="Globin-like"/>
    <property type="match status" value="1"/>
</dbReference>
<evidence type="ECO:0000256" key="4">
    <source>
        <dbReference type="ARBA" id="ARBA00022621"/>
    </source>
</evidence>